<evidence type="ECO:0000256" key="2">
    <source>
        <dbReference type="SAM" id="Phobius"/>
    </source>
</evidence>
<organism evidence="3 4">
    <name type="scientific">Tropilaelaps mercedesae</name>
    <dbReference type="NCBI Taxonomy" id="418985"/>
    <lineage>
        <taxon>Eukaryota</taxon>
        <taxon>Metazoa</taxon>
        <taxon>Ecdysozoa</taxon>
        <taxon>Arthropoda</taxon>
        <taxon>Chelicerata</taxon>
        <taxon>Arachnida</taxon>
        <taxon>Acari</taxon>
        <taxon>Parasitiformes</taxon>
        <taxon>Mesostigmata</taxon>
        <taxon>Gamasina</taxon>
        <taxon>Dermanyssoidea</taxon>
        <taxon>Laelapidae</taxon>
        <taxon>Tropilaelaps</taxon>
    </lineage>
</organism>
<reference evidence="3 4" key="1">
    <citation type="journal article" date="2017" name="Gigascience">
        <title>Draft genome of the honey bee ectoparasitic mite, Tropilaelaps mercedesae, is shaped by the parasitic life history.</title>
        <authorList>
            <person name="Dong X."/>
            <person name="Armstrong S.D."/>
            <person name="Xia D."/>
            <person name="Makepeace B.L."/>
            <person name="Darby A.C."/>
            <person name="Kadowaki T."/>
        </authorList>
    </citation>
    <scope>NUCLEOTIDE SEQUENCE [LARGE SCALE GENOMIC DNA]</scope>
    <source>
        <strain evidence="3">Wuxi-XJTLU</strain>
    </source>
</reference>
<feature type="transmembrane region" description="Helical" evidence="2">
    <location>
        <begin position="93"/>
        <end position="112"/>
    </location>
</feature>
<keyword evidence="2" id="KW-0812">Transmembrane</keyword>
<protein>
    <submittedName>
        <fullName evidence="3">Uncharacterized protein</fullName>
    </submittedName>
</protein>
<name>A0A1V9XAC2_9ACAR</name>
<evidence type="ECO:0000256" key="1">
    <source>
        <dbReference type="SAM" id="MobiDB-lite"/>
    </source>
</evidence>
<comment type="caution">
    <text evidence="3">The sequence shown here is derived from an EMBL/GenBank/DDBJ whole genome shotgun (WGS) entry which is preliminary data.</text>
</comment>
<dbReference type="AlphaFoldDB" id="A0A1V9XAC2"/>
<evidence type="ECO:0000313" key="3">
    <source>
        <dbReference type="EMBL" id="OQR70505.1"/>
    </source>
</evidence>
<dbReference type="EMBL" id="MNPL01017335">
    <property type="protein sequence ID" value="OQR70505.1"/>
    <property type="molecule type" value="Genomic_DNA"/>
</dbReference>
<feature type="transmembrane region" description="Helical" evidence="2">
    <location>
        <begin position="22"/>
        <end position="44"/>
    </location>
</feature>
<dbReference type="InParanoid" id="A0A1V9XAC2"/>
<sequence length="343" mass="38504">MATLTWLKWMTISPWRGPADRAFHIGVAALLWLLVLLSLTKATFPRWDMALRGRRGVFFVETLPSMAAVEASEISSVKESGVSDQRRFQRGELDGVSLSVFAFMMGLVWGYVQKNLGKLQASIQPSRRTKHVEPNSGRQRFKTSPSTTIIWPSEWSCQFPSKRHPFRWRLPQKFDIIAASTSSGHRQGLAARPVQLRYGRRCSSTARTWATLKSVEFEKFHPVDISVRCRHPVAKQDSASGWRASTRTRKLGAKANSSKRGSEQCEVPPRSDQCPHTHTAIDTYTYGLMSVEVAPLMMGSGRQIGFTNEPRANEVSPRDVSTRLPPLGFLRGPRVTRLLIALA</sequence>
<evidence type="ECO:0000313" key="4">
    <source>
        <dbReference type="Proteomes" id="UP000192247"/>
    </source>
</evidence>
<keyword evidence="4" id="KW-1185">Reference proteome</keyword>
<accession>A0A1V9XAC2</accession>
<feature type="region of interest" description="Disordered" evidence="1">
    <location>
        <begin position="236"/>
        <end position="274"/>
    </location>
</feature>
<gene>
    <name evidence="3" type="ORF">BIW11_04145</name>
</gene>
<keyword evidence="2" id="KW-1133">Transmembrane helix</keyword>
<keyword evidence="2" id="KW-0472">Membrane</keyword>
<proteinExistence type="predicted"/>
<dbReference type="Proteomes" id="UP000192247">
    <property type="component" value="Unassembled WGS sequence"/>
</dbReference>